<accession>D3EZ53</accession>
<feature type="region of interest" description="Disordered" evidence="8">
    <location>
        <begin position="251"/>
        <end position="275"/>
    </location>
</feature>
<evidence type="ECO:0000256" key="3">
    <source>
        <dbReference type="ARBA" id="ARBA00022475"/>
    </source>
</evidence>
<dbReference type="FunFam" id="1.10.3720.10:FF:000003">
    <property type="entry name" value="Aliphatic sulfonate ABC transporter permease"/>
    <property type="match status" value="1"/>
</dbReference>
<organism evidence="10 11">
    <name type="scientific">Conexibacter woesei (strain DSM 14684 / CCUG 47730 / CIP 108061 / JCM 11494 / NBRC 100937 / ID131577)</name>
    <dbReference type="NCBI Taxonomy" id="469383"/>
    <lineage>
        <taxon>Bacteria</taxon>
        <taxon>Bacillati</taxon>
        <taxon>Actinomycetota</taxon>
        <taxon>Thermoleophilia</taxon>
        <taxon>Solirubrobacterales</taxon>
        <taxon>Conexibacteraceae</taxon>
        <taxon>Conexibacter</taxon>
    </lineage>
</organism>
<dbReference type="InterPro" id="IPR035906">
    <property type="entry name" value="MetI-like_sf"/>
</dbReference>
<keyword evidence="5 7" id="KW-1133">Transmembrane helix</keyword>
<proteinExistence type="inferred from homology"/>
<dbReference type="Pfam" id="PF00528">
    <property type="entry name" value="BPD_transp_1"/>
    <property type="match status" value="1"/>
</dbReference>
<evidence type="ECO:0000256" key="7">
    <source>
        <dbReference type="RuleBase" id="RU363032"/>
    </source>
</evidence>
<evidence type="ECO:0000256" key="6">
    <source>
        <dbReference type="ARBA" id="ARBA00023136"/>
    </source>
</evidence>
<evidence type="ECO:0000256" key="2">
    <source>
        <dbReference type="ARBA" id="ARBA00022448"/>
    </source>
</evidence>
<dbReference type="Gene3D" id="1.10.3720.10">
    <property type="entry name" value="MetI-like"/>
    <property type="match status" value="1"/>
</dbReference>
<dbReference type="InterPro" id="IPR000515">
    <property type="entry name" value="MetI-like"/>
</dbReference>
<reference evidence="10 11" key="1">
    <citation type="journal article" date="2010" name="Stand. Genomic Sci.">
        <title>Complete genome sequence of Conexibacter woesei type strain (ID131577).</title>
        <authorList>
            <person name="Pukall R."/>
            <person name="Lapidus A."/>
            <person name="Glavina Del Rio T."/>
            <person name="Copeland A."/>
            <person name="Tice H."/>
            <person name="Cheng J.-F."/>
            <person name="Lucas S."/>
            <person name="Chen F."/>
            <person name="Nolan M."/>
            <person name="Bruce D."/>
            <person name="Goodwin L."/>
            <person name="Pitluck S."/>
            <person name="Mavromatis K."/>
            <person name="Ivanova N."/>
            <person name="Ovchinnikova G."/>
            <person name="Pati A."/>
            <person name="Chen A."/>
            <person name="Palaniappan K."/>
            <person name="Land M."/>
            <person name="Hauser L."/>
            <person name="Chang Y.-J."/>
            <person name="Jeffries C.D."/>
            <person name="Chain P."/>
            <person name="Meincke L."/>
            <person name="Sims D."/>
            <person name="Brettin T."/>
            <person name="Detter J.C."/>
            <person name="Rohde M."/>
            <person name="Goeker M."/>
            <person name="Bristow J."/>
            <person name="Eisen J.A."/>
            <person name="Markowitz V."/>
            <person name="Kyrpides N.C."/>
            <person name="Klenk H.-P."/>
            <person name="Hugenholtz P."/>
        </authorList>
    </citation>
    <scope>NUCLEOTIDE SEQUENCE [LARGE SCALE GENOMIC DNA]</scope>
    <source>
        <strain evidence="11">DSM 14684 / CIP 108061 / JCM 11494 / NBRC 100937 / ID131577</strain>
    </source>
</reference>
<feature type="transmembrane region" description="Helical" evidence="7">
    <location>
        <begin position="64"/>
        <end position="85"/>
    </location>
</feature>
<feature type="transmembrane region" description="Helical" evidence="7">
    <location>
        <begin position="97"/>
        <end position="117"/>
    </location>
</feature>
<name>D3EZ53_CONWI</name>
<keyword evidence="11" id="KW-1185">Reference proteome</keyword>
<evidence type="ECO:0000313" key="11">
    <source>
        <dbReference type="Proteomes" id="UP000008229"/>
    </source>
</evidence>
<dbReference type="EMBL" id="CP001854">
    <property type="protein sequence ID" value="ADB51818.1"/>
    <property type="molecule type" value="Genomic_DNA"/>
</dbReference>
<feature type="transmembrane region" description="Helical" evidence="7">
    <location>
        <begin position="123"/>
        <end position="142"/>
    </location>
</feature>
<comment type="subcellular location">
    <subcellularLocation>
        <location evidence="1 7">Cell membrane</location>
        <topology evidence="1 7">Multi-pass membrane protein</topology>
    </subcellularLocation>
</comment>
<keyword evidence="3" id="KW-1003">Cell membrane</keyword>
<keyword evidence="6 7" id="KW-0472">Membrane</keyword>
<dbReference type="eggNOG" id="COG0600">
    <property type="taxonomic scope" value="Bacteria"/>
</dbReference>
<dbReference type="STRING" id="469383.Cwoe_3400"/>
<evidence type="ECO:0000256" key="4">
    <source>
        <dbReference type="ARBA" id="ARBA00022692"/>
    </source>
</evidence>
<dbReference type="KEGG" id="cwo:Cwoe_3400"/>
<comment type="similarity">
    <text evidence="7">Belongs to the binding-protein-dependent transport system permease family.</text>
</comment>
<evidence type="ECO:0000259" key="9">
    <source>
        <dbReference type="PROSITE" id="PS50928"/>
    </source>
</evidence>
<gene>
    <name evidence="10" type="ordered locus">Cwoe_3400</name>
</gene>
<reference evidence="11" key="2">
    <citation type="submission" date="2010-01" db="EMBL/GenBank/DDBJ databases">
        <title>The complete genome of Conexibacter woesei DSM 14684.</title>
        <authorList>
            <consortium name="US DOE Joint Genome Institute (JGI-PGF)"/>
            <person name="Lucas S."/>
            <person name="Copeland A."/>
            <person name="Lapidus A."/>
            <person name="Glavina del Rio T."/>
            <person name="Dalin E."/>
            <person name="Tice H."/>
            <person name="Bruce D."/>
            <person name="Goodwin L."/>
            <person name="Pitluck S."/>
            <person name="Kyrpides N."/>
            <person name="Mavromatis K."/>
            <person name="Ivanova N."/>
            <person name="Mikhailova N."/>
            <person name="Chertkov O."/>
            <person name="Brettin T."/>
            <person name="Detter J.C."/>
            <person name="Han C."/>
            <person name="Larimer F."/>
            <person name="Land M."/>
            <person name="Hauser L."/>
            <person name="Markowitz V."/>
            <person name="Cheng J.-F."/>
            <person name="Hugenholtz P."/>
            <person name="Woyke T."/>
            <person name="Wu D."/>
            <person name="Pukall R."/>
            <person name="Steenblock K."/>
            <person name="Schneider S."/>
            <person name="Klenk H.-P."/>
            <person name="Eisen J.A."/>
        </authorList>
    </citation>
    <scope>NUCLEOTIDE SEQUENCE [LARGE SCALE GENOMIC DNA]</scope>
    <source>
        <strain evidence="11">DSM 14684 / CIP 108061 / JCM 11494 / NBRC 100937 / ID131577</strain>
    </source>
</reference>
<dbReference type="HOGENOM" id="CLU_046113_1_2_11"/>
<evidence type="ECO:0000256" key="1">
    <source>
        <dbReference type="ARBA" id="ARBA00004651"/>
    </source>
</evidence>
<dbReference type="PANTHER" id="PTHR30151">
    <property type="entry name" value="ALKANE SULFONATE ABC TRANSPORTER-RELATED, MEMBRANE SUBUNIT"/>
    <property type="match status" value="1"/>
</dbReference>
<keyword evidence="4 7" id="KW-0812">Transmembrane</keyword>
<dbReference type="CDD" id="cd06261">
    <property type="entry name" value="TM_PBP2"/>
    <property type="match status" value="1"/>
</dbReference>
<sequence length="275" mass="29641" precursor="true">MPRTTTWIRWLSPLVLLALWQLASATGVLPERTLASPVELSKTAWDLLESGQLTEALGVSLRRALLGLLIGSVAGVVLGVVVGLSKLGDAIVDPPMQAIRTIPLFGLVPLFILWFGIGETPKVLLIALGVVIPLYLNIVAALRSIDPELIEVARSLRLTRWERARHVIVPGALPGTLVGFRQSLGIAWLALIVAEQIAAGAGLGYMINNARDFLRTDVIVVGLLCYAALGLLTDSIVRALERRALRWRDSAEPSPRGLGFRRNSSPGGSDFQVAR</sequence>
<dbReference type="PROSITE" id="PS50928">
    <property type="entry name" value="ABC_TM1"/>
    <property type="match status" value="1"/>
</dbReference>
<dbReference type="RefSeq" id="WP_012934869.1">
    <property type="nucleotide sequence ID" value="NC_013739.1"/>
</dbReference>
<dbReference type="Proteomes" id="UP000008229">
    <property type="component" value="Chromosome"/>
</dbReference>
<protein>
    <submittedName>
        <fullName evidence="10">Binding-protein-dependent transport systems inner membrane component</fullName>
    </submittedName>
</protein>
<dbReference type="OrthoDB" id="3173654at2"/>
<evidence type="ECO:0000256" key="5">
    <source>
        <dbReference type="ARBA" id="ARBA00022989"/>
    </source>
</evidence>
<evidence type="ECO:0000313" key="10">
    <source>
        <dbReference type="EMBL" id="ADB51818.1"/>
    </source>
</evidence>
<feature type="transmembrane region" description="Helical" evidence="7">
    <location>
        <begin position="186"/>
        <end position="207"/>
    </location>
</feature>
<feature type="transmembrane region" description="Helical" evidence="7">
    <location>
        <begin position="219"/>
        <end position="240"/>
    </location>
</feature>
<keyword evidence="2 7" id="KW-0813">Transport</keyword>
<dbReference type="SUPFAM" id="SSF161098">
    <property type="entry name" value="MetI-like"/>
    <property type="match status" value="1"/>
</dbReference>
<evidence type="ECO:0000256" key="8">
    <source>
        <dbReference type="SAM" id="MobiDB-lite"/>
    </source>
</evidence>
<dbReference type="GO" id="GO:0005886">
    <property type="term" value="C:plasma membrane"/>
    <property type="evidence" value="ECO:0007669"/>
    <property type="project" value="UniProtKB-SubCell"/>
</dbReference>
<dbReference type="PANTHER" id="PTHR30151:SF38">
    <property type="entry name" value="ALIPHATIC SULFONATES TRANSPORT PERMEASE PROTEIN SSUC-RELATED"/>
    <property type="match status" value="1"/>
</dbReference>
<dbReference type="AlphaFoldDB" id="D3EZ53"/>
<feature type="domain" description="ABC transmembrane type-1" evidence="9">
    <location>
        <begin position="57"/>
        <end position="237"/>
    </location>
</feature>
<dbReference type="GO" id="GO:0042918">
    <property type="term" value="P:alkanesulfonate transmembrane transport"/>
    <property type="evidence" value="ECO:0007669"/>
    <property type="project" value="UniProtKB-ARBA"/>
</dbReference>